<feature type="region of interest" description="Disordered" evidence="1">
    <location>
        <begin position="293"/>
        <end position="347"/>
    </location>
</feature>
<protein>
    <submittedName>
        <fullName evidence="2">AcdA protein</fullName>
    </submittedName>
</protein>
<evidence type="ECO:0000256" key="1">
    <source>
        <dbReference type="SAM" id="MobiDB-lite"/>
    </source>
</evidence>
<organism evidence="2 3">
    <name type="scientific">Symbiodinium pilosum</name>
    <name type="common">Dinoflagellate</name>
    <dbReference type="NCBI Taxonomy" id="2952"/>
    <lineage>
        <taxon>Eukaryota</taxon>
        <taxon>Sar</taxon>
        <taxon>Alveolata</taxon>
        <taxon>Dinophyceae</taxon>
        <taxon>Suessiales</taxon>
        <taxon>Symbiodiniaceae</taxon>
        <taxon>Symbiodinium</taxon>
    </lineage>
</organism>
<feature type="compositionally biased region" description="Polar residues" evidence="1">
    <location>
        <begin position="329"/>
        <end position="340"/>
    </location>
</feature>
<accession>A0A812Y6U3</accession>
<comment type="caution">
    <text evidence="2">The sequence shown here is derived from an EMBL/GenBank/DDBJ whole genome shotgun (WGS) entry which is preliminary data.</text>
</comment>
<feature type="compositionally biased region" description="Low complexity" evidence="1">
    <location>
        <begin position="296"/>
        <end position="315"/>
    </location>
</feature>
<feature type="region of interest" description="Disordered" evidence="1">
    <location>
        <begin position="231"/>
        <end position="280"/>
    </location>
</feature>
<dbReference type="AlphaFoldDB" id="A0A812Y6U3"/>
<reference evidence="2" key="1">
    <citation type="submission" date="2021-02" db="EMBL/GenBank/DDBJ databases">
        <authorList>
            <person name="Dougan E. K."/>
            <person name="Rhodes N."/>
            <person name="Thang M."/>
            <person name="Chan C."/>
        </authorList>
    </citation>
    <scope>NUCLEOTIDE SEQUENCE</scope>
</reference>
<feature type="compositionally biased region" description="Low complexity" evidence="1">
    <location>
        <begin position="244"/>
        <end position="280"/>
    </location>
</feature>
<gene>
    <name evidence="2" type="primary">acdA</name>
    <name evidence="2" type="ORF">SPIL2461_LOCUS22570</name>
</gene>
<dbReference type="EMBL" id="CAJNIZ010047460">
    <property type="protein sequence ID" value="CAE7768270.1"/>
    <property type="molecule type" value="Genomic_DNA"/>
</dbReference>
<keyword evidence="3" id="KW-1185">Reference proteome</keyword>
<name>A0A812Y6U3_SYMPI</name>
<evidence type="ECO:0000313" key="2">
    <source>
        <dbReference type="EMBL" id="CAE7768270.1"/>
    </source>
</evidence>
<proteinExistence type="predicted"/>
<feature type="non-terminal residue" evidence="2">
    <location>
        <position position="1"/>
    </location>
</feature>
<sequence length="358" mass="38505">VIGGLRIHSADDLQLQAQSSSSGVPGLYGLLLQGIAEPRESDLVSVSMPSLEHAARLQPTGQQSSGEIRGAALSASKGIIRWAELRFKSLEQARRRAAVLYLCSWSALHREAVPFVAKPMLQNTEVGASVLRFWDVYGLTWAQGEKTSIHKLRSQAMRHNFSAVSLNGREPWTFVMRQEWLGLERPANSLAEKPLMIKEAFAGNRVGVSASGLCGAGAPVIISGARRPLRSGATTLPPLPPTRPASSATARTLSHRTSAASPAPSLASLGSPASSRGLSPEARRLRAELLIDFLPREPSSSPRPETRSPSSSPSPIRHPRNGSLPPVKSWSSNRFSNTARSPRHAGEFERIVVSDVGF</sequence>
<dbReference type="Proteomes" id="UP000649617">
    <property type="component" value="Unassembled WGS sequence"/>
</dbReference>
<evidence type="ECO:0000313" key="3">
    <source>
        <dbReference type="Proteomes" id="UP000649617"/>
    </source>
</evidence>